<dbReference type="GO" id="GO:0006508">
    <property type="term" value="P:proteolysis"/>
    <property type="evidence" value="ECO:0007669"/>
    <property type="project" value="InterPro"/>
</dbReference>
<accession>X1BMX5</accession>
<dbReference type="InterPro" id="IPR000834">
    <property type="entry name" value="Peptidase_M14"/>
</dbReference>
<proteinExistence type="predicted"/>
<dbReference type="Gene3D" id="3.40.630.10">
    <property type="entry name" value="Zn peptidases"/>
    <property type="match status" value="1"/>
</dbReference>
<dbReference type="GO" id="GO:0008270">
    <property type="term" value="F:zinc ion binding"/>
    <property type="evidence" value="ECO:0007669"/>
    <property type="project" value="InterPro"/>
</dbReference>
<protein>
    <recommendedName>
        <fullName evidence="1">Peptidase M14 domain-containing protein</fullName>
    </recommendedName>
</protein>
<dbReference type="GO" id="GO:0004181">
    <property type="term" value="F:metallocarboxypeptidase activity"/>
    <property type="evidence" value="ECO:0007669"/>
    <property type="project" value="InterPro"/>
</dbReference>
<organism evidence="2">
    <name type="scientific">marine sediment metagenome</name>
    <dbReference type="NCBI Taxonomy" id="412755"/>
    <lineage>
        <taxon>unclassified sequences</taxon>
        <taxon>metagenomes</taxon>
        <taxon>ecological metagenomes</taxon>
    </lineage>
</organism>
<evidence type="ECO:0000259" key="1">
    <source>
        <dbReference type="Pfam" id="PF00246"/>
    </source>
</evidence>
<feature type="non-terminal residue" evidence="2">
    <location>
        <position position="1"/>
    </location>
</feature>
<dbReference type="EMBL" id="BART01019149">
    <property type="protein sequence ID" value="GAG82512.1"/>
    <property type="molecule type" value="Genomic_DNA"/>
</dbReference>
<name>X1BMX5_9ZZZZ</name>
<feature type="domain" description="Peptidase M14" evidence="1">
    <location>
        <begin position="8"/>
        <end position="214"/>
    </location>
</feature>
<dbReference type="Pfam" id="PF00246">
    <property type="entry name" value="Peptidase_M14"/>
    <property type="match status" value="1"/>
</dbReference>
<gene>
    <name evidence="2" type="ORF">S01H4_35921</name>
</gene>
<dbReference type="AlphaFoldDB" id="X1BMX5"/>
<comment type="caution">
    <text evidence="2">The sequence shown here is derived from an EMBL/GenBank/DDBJ whole genome shotgun (WGS) entry which is preliminary data.</text>
</comment>
<dbReference type="SUPFAM" id="SSF53187">
    <property type="entry name" value="Zn-dependent exopeptidases"/>
    <property type="match status" value="1"/>
</dbReference>
<reference evidence="2" key="1">
    <citation type="journal article" date="2014" name="Front. Microbiol.">
        <title>High frequency of phylogenetically diverse reductive dehalogenase-homologous genes in deep subseafloor sedimentary metagenomes.</title>
        <authorList>
            <person name="Kawai M."/>
            <person name="Futagami T."/>
            <person name="Toyoda A."/>
            <person name="Takaki Y."/>
            <person name="Nishi S."/>
            <person name="Hori S."/>
            <person name="Arai W."/>
            <person name="Tsubouchi T."/>
            <person name="Morono Y."/>
            <person name="Uchiyama I."/>
            <person name="Ito T."/>
            <person name="Fujiyama A."/>
            <person name="Inagaki F."/>
            <person name="Takami H."/>
        </authorList>
    </citation>
    <scope>NUCLEOTIDE SEQUENCE</scope>
    <source>
        <strain evidence="2">Expedition CK06-06</strain>
    </source>
</reference>
<feature type="non-terminal residue" evidence="2">
    <location>
        <position position="295"/>
    </location>
</feature>
<evidence type="ECO:0000313" key="2">
    <source>
        <dbReference type="EMBL" id="GAG82512.1"/>
    </source>
</evidence>
<sequence length="295" mass="33267">ITNESLGLHKPEVLFLGSPHGDETVGTVGLYWFTDWLMRMAFTDEPCQEYSKEWLRWLIDNREIYIEVSHNPYGFDHGPQRHDANSWDLNREADYDGPGSPTGGIWESVNGNTLRAFIDNHVVRTGCDFHGGVRMLLYSWSSNHDDIYGTSPITGKTYSHAPPDLYYFDVSSLRLGDYMGDYGGDLDKNNIGTIPDTIGYEAQGGICPWAYGSDVVKNPVEDPYVEDETFGNYPGSGILWISPEMSRVKNPDESTFGNDTVHLYGAEVRRFVLHQMDLAQPYVGWLSGTIEKIVM</sequence>